<dbReference type="Proteomes" id="UP001359485">
    <property type="component" value="Unassembled WGS sequence"/>
</dbReference>
<evidence type="ECO:0000313" key="3">
    <source>
        <dbReference type="Proteomes" id="UP001359485"/>
    </source>
</evidence>
<proteinExistence type="predicted"/>
<evidence type="ECO:0000313" key="2">
    <source>
        <dbReference type="EMBL" id="KAK6622105.1"/>
    </source>
</evidence>
<evidence type="ECO:0000256" key="1">
    <source>
        <dbReference type="SAM" id="Coils"/>
    </source>
</evidence>
<gene>
    <name evidence="2" type="ORF">RUM44_001912</name>
</gene>
<reference evidence="2 3" key="1">
    <citation type="submission" date="2023-09" db="EMBL/GenBank/DDBJ databases">
        <title>Genomes of two closely related lineages of the louse Polyplax serrata with different host specificities.</title>
        <authorList>
            <person name="Martinu J."/>
            <person name="Tarabai H."/>
            <person name="Stefka J."/>
            <person name="Hypsa V."/>
        </authorList>
    </citation>
    <scope>NUCLEOTIDE SEQUENCE [LARGE SCALE GENOMIC DNA]</scope>
    <source>
        <strain evidence="2">98ZLc_SE</strain>
    </source>
</reference>
<protein>
    <submittedName>
        <fullName evidence="2">Uncharacterized protein</fullName>
    </submittedName>
</protein>
<comment type="caution">
    <text evidence="2">The sequence shown here is derived from an EMBL/GenBank/DDBJ whole genome shotgun (WGS) entry which is preliminary data.</text>
</comment>
<dbReference type="EMBL" id="JAWJWF010000047">
    <property type="protein sequence ID" value="KAK6622105.1"/>
    <property type="molecule type" value="Genomic_DNA"/>
</dbReference>
<organism evidence="2 3">
    <name type="scientific">Polyplax serrata</name>
    <name type="common">Common mouse louse</name>
    <dbReference type="NCBI Taxonomy" id="468196"/>
    <lineage>
        <taxon>Eukaryota</taxon>
        <taxon>Metazoa</taxon>
        <taxon>Ecdysozoa</taxon>
        <taxon>Arthropoda</taxon>
        <taxon>Hexapoda</taxon>
        <taxon>Insecta</taxon>
        <taxon>Pterygota</taxon>
        <taxon>Neoptera</taxon>
        <taxon>Paraneoptera</taxon>
        <taxon>Psocodea</taxon>
        <taxon>Troctomorpha</taxon>
        <taxon>Phthiraptera</taxon>
        <taxon>Anoplura</taxon>
        <taxon>Polyplacidae</taxon>
        <taxon>Polyplax</taxon>
    </lineage>
</organism>
<feature type="coiled-coil region" evidence="1">
    <location>
        <begin position="221"/>
        <end position="248"/>
    </location>
</feature>
<sequence length="267" mass="30543">MSLEVCPAVNKINKVKNGSVINRRVLAAIDAIAQVPEWQKPISQVAHSQTDRTDLNFTIFNGKPSPNSVTNEPTKAKFSDLWMLRRVRQCRPGERNKRFFPVLFYNFVVCSFALSANQSTEKFQKPVLLGSECDLITQVMPQMNLFVPQRTKIKVTFVYTEMHQKLRQVVAQTQGKCAGSRPRCPVVAKSTPTQLWFGICHDSGREKRTEERCHLFGRLTLNVAETEEEEARRRKKKLEETVKDIRSNRTPRNYETILVADASCTVN</sequence>
<keyword evidence="1" id="KW-0175">Coiled coil</keyword>
<accession>A0ABR1ALD3</accession>
<name>A0ABR1ALD3_POLSC</name>
<keyword evidence="3" id="KW-1185">Reference proteome</keyword>